<protein>
    <recommendedName>
        <fullName evidence="1">Ras-GEF domain-containing protein</fullName>
    </recommendedName>
</protein>
<evidence type="ECO:0000313" key="3">
    <source>
        <dbReference type="Proteomes" id="UP000003163"/>
    </source>
</evidence>
<dbReference type="HOGENOM" id="CLU_857957_0_0_1"/>
<dbReference type="VEuPathDB" id="MicrosporidiaDB:EDEG_02351"/>
<accession>J9DL11</accession>
<dbReference type="Proteomes" id="UP000003163">
    <property type="component" value="Unassembled WGS sequence"/>
</dbReference>
<name>J9DL11_EDHAE</name>
<evidence type="ECO:0000313" key="2">
    <source>
        <dbReference type="EMBL" id="EJW03285.1"/>
    </source>
</evidence>
<organism evidence="2 3">
    <name type="scientific">Edhazardia aedis (strain USNM 41457)</name>
    <name type="common">Microsporidian parasite</name>
    <dbReference type="NCBI Taxonomy" id="1003232"/>
    <lineage>
        <taxon>Eukaryota</taxon>
        <taxon>Fungi</taxon>
        <taxon>Fungi incertae sedis</taxon>
        <taxon>Microsporidia</taxon>
        <taxon>Edhazardia</taxon>
    </lineage>
</organism>
<gene>
    <name evidence="2" type="ORF">EDEG_02351</name>
</gene>
<dbReference type="EMBL" id="AFBI03000041">
    <property type="protein sequence ID" value="EJW03285.1"/>
    <property type="molecule type" value="Genomic_DNA"/>
</dbReference>
<dbReference type="InterPro" id="IPR001895">
    <property type="entry name" value="RASGEF_cat_dom"/>
</dbReference>
<reference evidence="2 3" key="1">
    <citation type="submission" date="2011-08" db="EMBL/GenBank/DDBJ databases">
        <authorList>
            <person name="Liu Z.J."/>
            <person name="Shi F.L."/>
            <person name="Lu J.Q."/>
            <person name="Li M."/>
            <person name="Wang Z.L."/>
        </authorList>
    </citation>
    <scope>NUCLEOTIDE SEQUENCE [LARGE SCALE GENOMIC DNA]</scope>
    <source>
        <strain evidence="2 3">USNM 41457</strain>
    </source>
</reference>
<feature type="domain" description="Ras-GEF" evidence="1">
    <location>
        <begin position="104"/>
        <end position="316"/>
    </location>
</feature>
<dbReference type="Gene3D" id="1.10.840.10">
    <property type="entry name" value="Ras guanine-nucleotide exchange factors catalytic domain"/>
    <property type="match status" value="1"/>
</dbReference>
<dbReference type="InterPro" id="IPR023578">
    <property type="entry name" value="Ras_GEF_dom_sf"/>
</dbReference>
<dbReference type="InParanoid" id="J9DL11"/>
<reference evidence="3" key="2">
    <citation type="submission" date="2015-07" db="EMBL/GenBank/DDBJ databases">
        <title>Contrasting host-pathogen interactions and genome evolution in two generalist and specialist microsporidian pathogens of mosquitoes.</title>
        <authorList>
            <consortium name="The Broad Institute Genomics Platform"/>
            <consortium name="The Broad Institute Genome Sequencing Center for Infectious Disease"/>
            <person name="Cuomo C.A."/>
            <person name="Sanscrainte N.D."/>
            <person name="Goldberg J.M."/>
            <person name="Heiman D."/>
            <person name="Young S."/>
            <person name="Zeng Q."/>
            <person name="Becnel J.J."/>
            <person name="Birren B.W."/>
        </authorList>
    </citation>
    <scope>NUCLEOTIDE SEQUENCE [LARGE SCALE GENOMIC DNA]</scope>
    <source>
        <strain evidence="3">USNM 41457</strain>
    </source>
</reference>
<dbReference type="InterPro" id="IPR036964">
    <property type="entry name" value="RASGEF_cat_dom_sf"/>
</dbReference>
<dbReference type="AlphaFoldDB" id="J9DL11"/>
<comment type="caution">
    <text evidence="2">The sequence shown here is derived from an EMBL/GenBank/DDBJ whole genome shotgun (WGS) entry which is preliminary data.</text>
</comment>
<dbReference type="SMART" id="SM00147">
    <property type="entry name" value="RasGEF"/>
    <property type="match status" value="1"/>
</dbReference>
<dbReference type="Pfam" id="PF00617">
    <property type="entry name" value="RasGEF"/>
    <property type="match status" value="1"/>
</dbReference>
<dbReference type="GO" id="GO:0005085">
    <property type="term" value="F:guanyl-nucleotide exchange factor activity"/>
    <property type="evidence" value="ECO:0007669"/>
    <property type="project" value="InterPro"/>
</dbReference>
<evidence type="ECO:0000259" key="1">
    <source>
        <dbReference type="SMART" id="SM00147"/>
    </source>
</evidence>
<keyword evidence="3" id="KW-1185">Reference proteome</keyword>
<dbReference type="SUPFAM" id="SSF48366">
    <property type="entry name" value="Ras GEF"/>
    <property type="match status" value="1"/>
</dbReference>
<proteinExistence type="predicted"/>
<dbReference type="GO" id="GO:0007264">
    <property type="term" value="P:small GTPase-mediated signal transduction"/>
    <property type="evidence" value="ECO:0007669"/>
    <property type="project" value="InterPro"/>
</dbReference>
<sequence>MIYTVKDFLNDLVGNYDQEKNNSEIDNILSNRNQPDQIYNDIKACAEGGLEYTPLKAPKIKKFVPYIWDKEKFLYSYYQEKYISNKRKQKYLIKMQMAEKEMSFRNVKPTSLSKELTHLDYKIIRLVHPTELLDYDGTDSALEKCKWLTFWMKKNQTLENLVFEETSRNRKTIKYFIEVALELDKLQNYNSMQCIIDGLRKNNLDTDDFNALSGLVAKTKDYFAIRKLITEKMKNNELFVCPLNVIQKSLLELNANVASQTAANNFCDVIQFFIGLQQGFYKMEKSNKIEHFLYHKLVVAMNIKSHMKVSKMTKKELGSFFLFL</sequence>
<dbReference type="OMA" id="FRMNEAN"/>
<dbReference type="OrthoDB" id="25179at2759"/>